<evidence type="ECO:0000259" key="2">
    <source>
        <dbReference type="Pfam" id="PF13243"/>
    </source>
</evidence>
<evidence type="ECO:0000256" key="1">
    <source>
        <dbReference type="ARBA" id="ARBA00022723"/>
    </source>
</evidence>
<protein>
    <submittedName>
        <fullName evidence="3">Terpene cyclase/mutase family protein</fullName>
    </submittedName>
</protein>
<keyword evidence="4" id="KW-1185">Reference proteome</keyword>
<dbReference type="Gene3D" id="1.50.10.160">
    <property type="match status" value="1"/>
</dbReference>
<feature type="domain" description="Squalene cyclase C-terminal" evidence="2">
    <location>
        <begin position="312"/>
        <end position="413"/>
    </location>
</feature>
<dbReference type="Pfam" id="PF13243">
    <property type="entry name" value="SQHop_cyclase_C"/>
    <property type="match status" value="1"/>
</dbReference>
<dbReference type="SUPFAM" id="SSF48239">
    <property type="entry name" value="Terpenoid cyclases/Protein prenyltransferases"/>
    <property type="match status" value="2"/>
</dbReference>
<gene>
    <name evidence="3" type="ORF">J4032_17105</name>
</gene>
<name>A0ABY3WK75_9ACTN</name>
<proteinExistence type="predicted"/>
<dbReference type="CDD" id="cd00688">
    <property type="entry name" value="ISOPREN_C2_like"/>
    <property type="match status" value="1"/>
</dbReference>
<evidence type="ECO:0000313" key="3">
    <source>
        <dbReference type="EMBL" id="UNM13004.1"/>
    </source>
</evidence>
<evidence type="ECO:0000313" key="4">
    <source>
        <dbReference type="Proteomes" id="UP000828924"/>
    </source>
</evidence>
<dbReference type="Gene3D" id="1.50.10.20">
    <property type="match status" value="1"/>
</dbReference>
<keyword evidence="1" id="KW-0479">Metal-binding</keyword>
<dbReference type="InterPro" id="IPR008930">
    <property type="entry name" value="Terpenoid_cyclase/PrenylTrfase"/>
</dbReference>
<dbReference type="RefSeq" id="WP_242331716.1">
    <property type="nucleotide sequence ID" value="NZ_CP071872.1"/>
</dbReference>
<dbReference type="InterPro" id="IPR032696">
    <property type="entry name" value="SQ_cyclase_C"/>
</dbReference>
<dbReference type="EMBL" id="CP071872">
    <property type="protein sequence ID" value="UNM13004.1"/>
    <property type="molecule type" value="Genomic_DNA"/>
</dbReference>
<organism evidence="3 4">
    <name type="scientific">Streptomyces formicae</name>
    <dbReference type="NCBI Taxonomy" id="1616117"/>
    <lineage>
        <taxon>Bacteria</taxon>
        <taxon>Bacillati</taxon>
        <taxon>Actinomycetota</taxon>
        <taxon>Actinomycetes</taxon>
        <taxon>Kitasatosporales</taxon>
        <taxon>Streptomycetaceae</taxon>
        <taxon>Streptomyces</taxon>
    </lineage>
</organism>
<dbReference type="Proteomes" id="UP000828924">
    <property type="component" value="Chromosome"/>
</dbReference>
<sequence length="480" mass="50610">MTRLGEKADPGPVTPSMTPSVYETARLVALAPWLAGDAARVDFLLAAQEDDGSWGGAQGVYAWVPTLSAIDALLCAADRAGPRAVRAADAGLRYLTMSAPRCPLPDTVAAELLVPALGESLGRRLGAPLALPDGTDPTLHLKVAERVRKGGLIPAKLLHSYEAIAPSCPPLGEPPGGRDCLVGSSPAATAAWIAASGGPSRNPRLVRQLEAATAEHGSGPVSCPTPITSFELLWTRYAQETAGGLHDRDQAATEVTAMLTPEGVGGAPGLIPDADDTATAVYLLARLGRPVDMQVLRRFETTSHYACYMGEDTPSPTANAHVLEALGEAQPDDSAARAKVSGWLAACQGSDGSWSDKWHASPYYAVYCCAPALHRYGTGTAARAAVRRALAWLRATQRTDGSWGRWTGTAEETAYSLLTFARCGALKPRDTEAAVIHLPFPDLPAPPPLWHDKDLYCPLNVVRATARAARRLTRAGARRG</sequence>
<reference evidence="3 4" key="1">
    <citation type="submission" date="2021-03" db="EMBL/GenBank/DDBJ databases">
        <title>Complete genome of Streptomyces formicae strain 1H-GS9 (DSM 100524).</title>
        <authorList>
            <person name="Atanasov K.E."/>
            <person name="Altabella T."/>
            <person name="Ferrer A."/>
        </authorList>
    </citation>
    <scope>NUCLEOTIDE SEQUENCE [LARGE SCALE GENOMIC DNA]</scope>
    <source>
        <strain evidence="3 4">1H-GS9</strain>
    </source>
</reference>
<accession>A0ABY3WK75</accession>